<keyword evidence="3" id="KW-1185">Reference proteome</keyword>
<feature type="compositionally biased region" description="Polar residues" evidence="1">
    <location>
        <begin position="391"/>
        <end position="417"/>
    </location>
</feature>
<accession>A0A8J4EVT0</accession>
<feature type="region of interest" description="Disordered" evidence="1">
    <location>
        <begin position="812"/>
        <end position="836"/>
    </location>
</feature>
<protein>
    <submittedName>
        <fullName evidence="2">Uncharacterized protein</fullName>
    </submittedName>
</protein>
<feature type="compositionally biased region" description="Low complexity" evidence="1">
    <location>
        <begin position="774"/>
        <end position="791"/>
    </location>
</feature>
<feature type="region of interest" description="Disordered" evidence="1">
    <location>
        <begin position="188"/>
        <end position="236"/>
    </location>
</feature>
<organism evidence="2 3">
    <name type="scientific">Volvox africanus</name>
    <dbReference type="NCBI Taxonomy" id="51714"/>
    <lineage>
        <taxon>Eukaryota</taxon>
        <taxon>Viridiplantae</taxon>
        <taxon>Chlorophyta</taxon>
        <taxon>core chlorophytes</taxon>
        <taxon>Chlorophyceae</taxon>
        <taxon>CS clade</taxon>
        <taxon>Chlamydomonadales</taxon>
        <taxon>Volvocaceae</taxon>
        <taxon>Volvox</taxon>
    </lineage>
</organism>
<proteinExistence type="predicted"/>
<feature type="compositionally biased region" description="Gly residues" evidence="1">
    <location>
        <begin position="872"/>
        <end position="902"/>
    </location>
</feature>
<evidence type="ECO:0000313" key="2">
    <source>
        <dbReference type="EMBL" id="GIL48778.1"/>
    </source>
</evidence>
<feature type="compositionally biased region" description="Low complexity" evidence="1">
    <location>
        <begin position="381"/>
        <end position="390"/>
    </location>
</feature>
<comment type="caution">
    <text evidence="2">The sequence shown here is derived from an EMBL/GenBank/DDBJ whole genome shotgun (WGS) entry which is preliminary data.</text>
</comment>
<feature type="region of interest" description="Disordered" evidence="1">
    <location>
        <begin position="774"/>
        <end position="794"/>
    </location>
</feature>
<sequence>MLVVETLVALVEHSLLYEPTPVPAFQLVLNSVGARPGTSRSAVADVLAESSAASVVRHIPCIPPNVPSEALLEELATWAGLGASGGGGVGGEDPRGSHWASSFTGSGSALTGFGLNRVVPLDPLVVFLAVAGSGSLEERTLSAFWTLDREGAGYLTLEQLLRLSGLLLAVAAAGRLILNQPPLPRGLASESLGVRGGPSPNPSPASTIPGQALRSHHPHHQPPSPGMTPMDAGGLPRGTDCAMAAAVALQPQPTVPMAAPGVSAAASGGTAAAGGDGSRALLDSALTGAFHEHCLPAEGPGGPPARLTADRLVLVVQSAAEYITMAVVHCATAPHALSGDSSYGHHPRSGFLVQYQPHHHHHSLISRRSFGASGAAAAVHASAHARGSAGQLSARTSSHTHHSLQPSYHHQRQNSSHGPMGGPLPPLPPLAPLTRLQRTSATAAAAIADGGGGSSNGYSPSQRQCAAPFQSPFQNPHADVATDRGSANQLLCVTPGSGTSYGDAALNPKLSSNAVHFLGGNGVVAVAPLNGVATSASRAPAASASDLLTQSSDVLRGQSSFVAVTATASSSVLIMGAKSVATNGEAKLPAATTTATVAASWMQGWTGRRAEPGAPSPLATNGNLTTYEAPQQFGSWLAGSFWAATSYVGGALWGVGRPTASKGRSVLGPAVGAGSDGAVEMLARGPHLVGPATGAMAAPKPGCVTRPGLAGLTESPPLPPPLAALTRGATAAAPSVAAAAVPLSASTRGSPLGRVSEHTDLLDIPERQSTVRHTSAASPAAAAGGVTPSSVGMGHRSGSNLLAGVPGLPAEGSSVSGLRKQTDPAAGTLSSGVGGGGLDVGRAAAVDMSSMLPTDAGPALLADFTEAEKPALGGGSGSAGGSGGGAGGGGGTADGVGGGGSGSVTSPNRTVSGLLTKWRRASKSVAPAGDVQGSPGQVTAAGTPAMQSAGGAGSGGVAAEQNQGRDGAVVDDGSNGGTRRRTHPAFVGGGTGGSDGSVHGGAAVALQRGPGLDAHLVFSSPAHASH</sequence>
<feature type="region of interest" description="Disordered" evidence="1">
    <location>
        <begin position="447"/>
        <end position="481"/>
    </location>
</feature>
<dbReference type="Proteomes" id="UP000747399">
    <property type="component" value="Unassembled WGS sequence"/>
</dbReference>
<feature type="compositionally biased region" description="Pro residues" evidence="1">
    <location>
        <begin position="422"/>
        <end position="431"/>
    </location>
</feature>
<evidence type="ECO:0000256" key="1">
    <source>
        <dbReference type="SAM" id="MobiDB-lite"/>
    </source>
</evidence>
<reference evidence="2" key="1">
    <citation type="journal article" date="2021" name="Proc. Natl. Acad. Sci. U.S.A.">
        <title>Three genomes in the algal genus Volvox reveal the fate of a haploid sex-determining region after a transition to homothallism.</title>
        <authorList>
            <person name="Yamamoto K."/>
            <person name="Hamaji T."/>
            <person name="Kawai-Toyooka H."/>
            <person name="Matsuzaki R."/>
            <person name="Takahashi F."/>
            <person name="Nishimura Y."/>
            <person name="Kawachi M."/>
            <person name="Noguchi H."/>
            <person name="Minakuchi Y."/>
            <person name="Umen J.G."/>
            <person name="Toyoda A."/>
            <person name="Nozaki H."/>
        </authorList>
    </citation>
    <scope>NUCLEOTIDE SEQUENCE</scope>
    <source>
        <strain evidence="2">NIES-3780</strain>
    </source>
</reference>
<feature type="region of interest" description="Disordered" evidence="1">
    <location>
        <begin position="871"/>
        <end position="909"/>
    </location>
</feature>
<evidence type="ECO:0000313" key="3">
    <source>
        <dbReference type="Proteomes" id="UP000747399"/>
    </source>
</evidence>
<feature type="region of interest" description="Disordered" evidence="1">
    <location>
        <begin position="381"/>
        <end position="432"/>
    </location>
</feature>
<dbReference type="AlphaFoldDB" id="A0A8J4EVT0"/>
<gene>
    <name evidence="2" type="ORF">Vafri_5223</name>
</gene>
<dbReference type="EMBL" id="BNCO01000006">
    <property type="protein sequence ID" value="GIL48778.1"/>
    <property type="molecule type" value="Genomic_DNA"/>
</dbReference>
<feature type="region of interest" description="Disordered" evidence="1">
    <location>
        <begin position="923"/>
        <end position="994"/>
    </location>
</feature>
<feature type="non-terminal residue" evidence="2">
    <location>
        <position position="1"/>
    </location>
</feature>
<name>A0A8J4EVT0_9CHLO</name>